<keyword evidence="16" id="KW-0573">Peptidoglycan synthesis</keyword>
<evidence type="ECO:0000256" key="16">
    <source>
        <dbReference type="ARBA" id="ARBA00022984"/>
    </source>
</evidence>
<dbReference type="SUPFAM" id="SSF53955">
    <property type="entry name" value="Lysozyme-like"/>
    <property type="match status" value="1"/>
</dbReference>
<evidence type="ECO:0000256" key="7">
    <source>
        <dbReference type="ARBA" id="ARBA00018638"/>
    </source>
</evidence>
<keyword evidence="12 27" id="KW-0812">Transmembrane</keyword>
<feature type="compositionally biased region" description="Basic and acidic residues" evidence="26">
    <location>
        <begin position="28"/>
        <end position="42"/>
    </location>
</feature>
<keyword evidence="10" id="KW-0328">Glycosyltransferase</keyword>
<comment type="function">
    <text evidence="1">Cell wall formation. Synthesis of cross-linked peptidoglycan from the lipid intermediates. The enzyme has a penicillin-insensitive transglycosylase N-terminal domain (formation of linear glycan strands) and a penicillin-sensitive transpeptidase C-terminal domain (cross-linking of the peptide subunits).</text>
</comment>
<dbReference type="GO" id="GO:0046677">
    <property type="term" value="P:response to antibiotic"/>
    <property type="evidence" value="ECO:0007669"/>
    <property type="project" value="UniProtKB-KW"/>
</dbReference>
<dbReference type="SUPFAM" id="SSF56601">
    <property type="entry name" value="beta-lactamase/transpeptidase-like"/>
    <property type="match status" value="1"/>
</dbReference>
<evidence type="ECO:0000256" key="6">
    <source>
        <dbReference type="ARBA" id="ARBA00012448"/>
    </source>
</evidence>
<evidence type="ECO:0000256" key="13">
    <source>
        <dbReference type="ARBA" id="ARBA00022801"/>
    </source>
</evidence>
<comment type="pathway">
    <text evidence="25">Glycan biosynthesis.</text>
</comment>
<comment type="similarity">
    <text evidence="5">In the N-terminal section; belongs to the glycosyltransferase 51 family.</text>
</comment>
<keyword evidence="8" id="KW-0121">Carboxypeptidase</keyword>
<comment type="catalytic activity">
    <reaction evidence="22">
        <text>Preferential cleavage: (Ac)2-L-Lys-D-Ala-|-D-Ala. Also transpeptidation of peptidyl-alanyl moieties that are N-acyl substituents of D-alanine.</text>
        <dbReference type="EC" id="3.4.16.4"/>
    </reaction>
</comment>
<keyword evidence="20" id="KW-0511">Multifunctional enzyme</keyword>
<dbReference type="InterPro" id="IPR023346">
    <property type="entry name" value="Lysozyme-like_dom_sf"/>
</dbReference>
<dbReference type="InterPro" id="IPR012338">
    <property type="entry name" value="Beta-lactam/transpept-like"/>
</dbReference>
<keyword evidence="11" id="KW-0808">Transferase</keyword>
<evidence type="ECO:0000313" key="31">
    <source>
        <dbReference type="Proteomes" id="UP000610862"/>
    </source>
</evidence>
<feature type="compositionally biased region" description="Polar residues" evidence="26">
    <location>
        <begin position="17"/>
        <end position="27"/>
    </location>
</feature>
<keyword evidence="15" id="KW-0735">Signal-anchor</keyword>
<dbReference type="InterPro" id="IPR001460">
    <property type="entry name" value="PCN-bd_Tpept"/>
</dbReference>
<feature type="compositionally biased region" description="Low complexity" evidence="26">
    <location>
        <begin position="49"/>
        <end position="59"/>
    </location>
</feature>
<dbReference type="GO" id="GO:0071555">
    <property type="term" value="P:cell wall organization"/>
    <property type="evidence" value="ECO:0007669"/>
    <property type="project" value="UniProtKB-KW"/>
</dbReference>
<dbReference type="RefSeq" id="WP_187525441.1">
    <property type="nucleotide sequence ID" value="NZ_JACRTA010000003.1"/>
</dbReference>
<dbReference type="GO" id="GO:0008360">
    <property type="term" value="P:regulation of cell shape"/>
    <property type="evidence" value="ECO:0007669"/>
    <property type="project" value="UniProtKB-KW"/>
</dbReference>
<feature type="region of interest" description="Disordered" evidence="26">
    <location>
        <begin position="1"/>
        <end position="91"/>
    </location>
</feature>
<evidence type="ECO:0000256" key="12">
    <source>
        <dbReference type="ARBA" id="ARBA00022692"/>
    </source>
</evidence>
<dbReference type="Gene3D" id="3.40.710.10">
    <property type="entry name" value="DD-peptidase/beta-lactamase superfamily"/>
    <property type="match status" value="2"/>
</dbReference>
<proteinExistence type="inferred from homology"/>
<comment type="subcellular location">
    <subcellularLocation>
        <location evidence="2">Cell membrane</location>
        <topology evidence="2">Single-pass type II membrane protein</topology>
    </subcellularLocation>
</comment>
<gene>
    <name evidence="30" type="ORF">H8692_08245</name>
</gene>
<dbReference type="GO" id="GO:0009002">
    <property type="term" value="F:serine-type D-Ala-D-Ala carboxypeptidase activity"/>
    <property type="evidence" value="ECO:0007669"/>
    <property type="project" value="UniProtKB-EC"/>
</dbReference>
<dbReference type="PANTHER" id="PTHR32282">
    <property type="entry name" value="BINDING PROTEIN TRANSPEPTIDASE, PUTATIVE-RELATED"/>
    <property type="match status" value="1"/>
</dbReference>
<evidence type="ECO:0000256" key="27">
    <source>
        <dbReference type="SAM" id="Phobius"/>
    </source>
</evidence>
<comment type="pathway">
    <text evidence="3">Cell wall biogenesis; peptidoglycan biosynthesis.</text>
</comment>
<evidence type="ECO:0000256" key="10">
    <source>
        <dbReference type="ARBA" id="ARBA00022676"/>
    </source>
</evidence>
<dbReference type="Pfam" id="PF00912">
    <property type="entry name" value="Transgly"/>
    <property type="match status" value="1"/>
</dbReference>
<comment type="catalytic activity">
    <reaction evidence="24">
        <text>[GlcNAc-(1-&gt;4)-Mur2Ac(oyl-L-Ala-gamma-D-Glu-L-Lys-D-Ala-D-Ala)](n)-di-trans,octa-cis-undecaprenyl diphosphate + beta-D-GlcNAc-(1-&gt;4)-Mur2Ac(oyl-L-Ala-gamma-D-Glu-L-Lys-D-Ala-D-Ala)-di-trans,octa-cis-undecaprenyl diphosphate = [GlcNAc-(1-&gt;4)-Mur2Ac(oyl-L-Ala-gamma-D-Glu-L-Lys-D-Ala-D-Ala)](n+1)-di-trans,octa-cis-undecaprenyl diphosphate + di-trans,octa-cis-undecaprenyl diphosphate + H(+)</text>
        <dbReference type="Rhea" id="RHEA:23708"/>
        <dbReference type="Rhea" id="RHEA-COMP:9602"/>
        <dbReference type="Rhea" id="RHEA-COMP:9603"/>
        <dbReference type="ChEBI" id="CHEBI:15378"/>
        <dbReference type="ChEBI" id="CHEBI:58405"/>
        <dbReference type="ChEBI" id="CHEBI:60033"/>
        <dbReference type="ChEBI" id="CHEBI:78435"/>
        <dbReference type="EC" id="2.4.99.28"/>
    </reaction>
</comment>
<feature type="compositionally biased region" description="Basic and acidic residues" evidence="26">
    <location>
        <begin position="1"/>
        <end position="14"/>
    </location>
</feature>
<keyword evidence="13" id="KW-0378">Hydrolase</keyword>
<evidence type="ECO:0000256" key="21">
    <source>
        <dbReference type="ARBA" id="ARBA00023316"/>
    </source>
</evidence>
<feature type="domain" description="Penicillin-binding protein transpeptidase" evidence="28">
    <location>
        <begin position="594"/>
        <end position="889"/>
    </location>
</feature>
<keyword evidence="31" id="KW-1185">Reference proteome</keyword>
<keyword evidence="17 27" id="KW-1133">Transmembrane helix</keyword>
<evidence type="ECO:0000256" key="4">
    <source>
        <dbReference type="ARBA" id="ARBA00007090"/>
    </source>
</evidence>
<reference evidence="30" key="1">
    <citation type="submission" date="2020-08" db="EMBL/GenBank/DDBJ databases">
        <title>Genome public.</title>
        <authorList>
            <person name="Liu C."/>
            <person name="Sun Q."/>
        </authorList>
    </citation>
    <scope>NUCLEOTIDE SEQUENCE</scope>
    <source>
        <strain evidence="30">NSJ-24</strain>
    </source>
</reference>
<evidence type="ECO:0000256" key="20">
    <source>
        <dbReference type="ARBA" id="ARBA00023268"/>
    </source>
</evidence>
<evidence type="ECO:0000256" key="1">
    <source>
        <dbReference type="ARBA" id="ARBA00002624"/>
    </source>
</evidence>
<evidence type="ECO:0000313" key="30">
    <source>
        <dbReference type="EMBL" id="MBC8568745.1"/>
    </source>
</evidence>
<dbReference type="EMBL" id="JACRTA010000003">
    <property type="protein sequence ID" value="MBC8568745.1"/>
    <property type="molecule type" value="Genomic_DNA"/>
</dbReference>
<dbReference type="InterPro" id="IPR001264">
    <property type="entry name" value="Glyco_trans_51"/>
</dbReference>
<keyword evidence="18 27" id="KW-0472">Membrane</keyword>
<comment type="similarity">
    <text evidence="4">In the C-terminal section; belongs to the transpeptidase family.</text>
</comment>
<feature type="transmembrane region" description="Helical" evidence="27">
    <location>
        <begin position="99"/>
        <end position="123"/>
    </location>
</feature>
<dbReference type="GO" id="GO:0008658">
    <property type="term" value="F:penicillin binding"/>
    <property type="evidence" value="ECO:0007669"/>
    <property type="project" value="InterPro"/>
</dbReference>
<evidence type="ECO:0000256" key="18">
    <source>
        <dbReference type="ARBA" id="ARBA00023136"/>
    </source>
</evidence>
<dbReference type="FunFam" id="1.10.3810.10:FF:000001">
    <property type="entry name" value="Penicillin-binding protein 1A"/>
    <property type="match status" value="1"/>
</dbReference>
<accession>A0A926E6H3</accession>
<organism evidence="30 31">
    <name type="scientific">Lentihominibacter hominis</name>
    <dbReference type="NCBI Taxonomy" id="2763645"/>
    <lineage>
        <taxon>Bacteria</taxon>
        <taxon>Bacillati</taxon>
        <taxon>Bacillota</taxon>
        <taxon>Clostridia</taxon>
        <taxon>Peptostreptococcales</taxon>
        <taxon>Anaerovoracaceae</taxon>
        <taxon>Lentihominibacter</taxon>
    </lineage>
</organism>
<keyword evidence="9" id="KW-0645">Protease</keyword>
<evidence type="ECO:0000256" key="11">
    <source>
        <dbReference type="ARBA" id="ARBA00022679"/>
    </source>
</evidence>
<evidence type="ECO:0000256" key="24">
    <source>
        <dbReference type="ARBA" id="ARBA00049902"/>
    </source>
</evidence>
<dbReference type="PANTHER" id="PTHR32282:SF33">
    <property type="entry name" value="PEPTIDOGLYCAN GLYCOSYLTRANSFERASE"/>
    <property type="match status" value="1"/>
</dbReference>
<evidence type="ECO:0000256" key="19">
    <source>
        <dbReference type="ARBA" id="ARBA00023251"/>
    </source>
</evidence>
<evidence type="ECO:0000256" key="9">
    <source>
        <dbReference type="ARBA" id="ARBA00022670"/>
    </source>
</evidence>
<dbReference type="InterPro" id="IPR050396">
    <property type="entry name" value="Glycosyltr_51/Transpeptidase"/>
</dbReference>
<comment type="caution">
    <text evidence="30">The sequence shown here is derived from an EMBL/GenBank/DDBJ whole genome shotgun (WGS) entry which is preliminary data.</text>
</comment>
<name>A0A926E6H3_9FIRM</name>
<dbReference type="GO" id="GO:0006508">
    <property type="term" value="P:proteolysis"/>
    <property type="evidence" value="ECO:0007669"/>
    <property type="project" value="UniProtKB-KW"/>
</dbReference>
<feature type="compositionally biased region" description="Basic and acidic residues" evidence="26">
    <location>
        <begin position="953"/>
        <end position="967"/>
    </location>
</feature>
<protein>
    <recommendedName>
        <fullName evidence="7">Penicillin-binding protein 1A</fullName>
        <ecNumber evidence="23">2.4.99.28</ecNumber>
        <ecNumber evidence="6">3.4.16.4</ecNumber>
    </recommendedName>
</protein>
<dbReference type="Gene3D" id="1.10.3810.10">
    <property type="entry name" value="Biosynthetic peptidoglycan transglycosylase-like"/>
    <property type="match status" value="1"/>
</dbReference>
<evidence type="ECO:0000256" key="15">
    <source>
        <dbReference type="ARBA" id="ARBA00022968"/>
    </source>
</evidence>
<keyword evidence="19" id="KW-0046">Antibiotic resistance</keyword>
<feature type="domain" description="Glycosyl transferase family 51" evidence="29">
    <location>
        <begin position="149"/>
        <end position="313"/>
    </location>
</feature>
<evidence type="ECO:0000256" key="14">
    <source>
        <dbReference type="ARBA" id="ARBA00022960"/>
    </source>
</evidence>
<evidence type="ECO:0000256" key="8">
    <source>
        <dbReference type="ARBA" id="ARBA00022645"/>
    </source>
</evidence>
<dbReference type="EC" id="3.4.16.4" evidence="6"/>
<evidence type="ECO:0000256" key="5">
    <source>
        <dbReference type="ARBA" id="ARBA00007739"/>
    </source>
</evidence>
<dbReference type="EC" id="2.4.99.28" evidence="23"/>
<dbReference type="AlphaFoldDB" id="A0A926E6H3"/>
<evidence type="ECO:0000256" key="22">
    <source>
        <dbReference type="ARBA" id="ARBA00034000"/>
    </source>
</evidence>
<evidence type="ECO:0000259" key="28">
    <source>
        <dbReference type="Pfam" id="PF00905"/>
    </source>
</evidence>
<keyword evidence="14" id="KW-0133">Cell shape</keyword>
<evidence type="ECO:0000256" key="26">
    <source>
        <dbReference type="SAM" id="MobiDB-lite"/>
    </source>
</evidence>
<feature type="region of interest" description="Disordered" evidence="26">
    <location>
        <begin position="925"/>
        <end position="975"/>
    </location>
</feature>
<sequence length="975" mass="107234">MSDKYNNNNKHDDINEFFSQFDQATIDQNRRSHNDENYTDSRRSRRSQSTRSGGRSSRSANVKQDSTASRSQKKSSSRSASGKSDNGNTKKFSEKKSSIVLKSIGLVFLGIIMAAGIYVGFVFTTAPKIDTDDIYSMLAQRSVMYDSDGNEIENLYFSDGNRTVVDYDEIPEDMVNAVVSIEDKKFWSHNGFNFVRMLGAVKDSIFGGGQISGTSTVTQQLARNVYLSEIKSQRSLSRKISEAYCTIVLEKNLTKEEIMEAYLNTIYLGFNSYGVQAASQAYFSKNVQDLNTLECAALAALPQSPDTYALVKADYDNTNTSLPTVSSTDSVTYLYNGEISKDRRDMVLKNMADSGFITDEEMTGYLGEDLKSYIKVGVSSSGSMSSYFTDYAVEQLTDDIVSEYGIDRSDAQNMIYTGGLKIYTTMDSNIQSIVEDEFKDDSNYAGIAYAKTNSSGDLLGDDGEILLYDYSHYFNDKDEFTLKNDEYTAESDGSIKILAGKRLNIYETQVNGEDDVSIEFKGMYVKKDGTFYFIENGALSIPQGYKKVDGDGNVIISAQFFKDYPDFFVKSGDNYIVTSENYSLKQQTRQPQAATVIMENSTGEIKAMMGGRGTTGKQLFNRATNPRQPGSSIKPIAVYGPALQMSYEYEKDGKTMSLDNSDGSNWGKYITAGSIINDAAMKYNGRTWPKNSYSGYRGQMTLRTAVQQSVNVCAVKTYQQIGPDYSASMLNKVGISTLDDEGDVNDLNPAALALGGMTNGISPLELTAAYATFPNGGEYKSPIAYTKVLNSQDEVLFEKSAEGEQVYDEGVAWIMTDILRTVVTKGIGSGAAIGSQPVGGKTGTTDNNYDAWFAGFTPQYTAALWMGNDVNIELTSGSAKSARFWSQIMSRVCENIPRGSFKEKPDNVISSGGEYYTEGTYSRVSLTPSTTAPESTTQPSTTRPSSETTETTRPSDTKPSTTEKETDPISPTETP</sequence>
<dbReference type="InterPro" id="IPR036950">
    <property type="entry name" value="PBP_transglycosylase"/>
</dbReference>
<evidence type="ECO:0000256" key="17">
    <source>
        <dbReference type="ARBA" id="ARBA00022989"/>
    </source>
</evidence>
<evidence type="ECO:0000256" key="2">
    <source>
        <dbReference type="ARBA" id="ARBA00004401"/>
    </source>
</evidence>
<evidence type="ECO:0000256" key="3">
    <source>
        <dbReference type="ARBA" id="ARBA00004752"/>
    </source>
</evidence>
<dbReference type="GO" id="GO:0005886">
    <property type="term" value="C:plasma membrane"/>
    <property type="evidence" value="ECO:0007669"/>
    <property type="project" value="UniProtKB-SubCell"/>
</dbReference>
<dbReference type="GO" id="GO:0009252">
    <property type="term" value="P:peptidoglycan biosynthetic process"/>
    <property type="evidence" value="ECO:0007669"/>
    <property type="project" value="UniProtKB-KW"/>
</dbReference>
<evidence type="ECO:0000256" key="25">
    <source>
        <dbReference type="ARBA" id="ARBA00060592"/>
    </source>
</evidence>
<evidence type="ECO:0000259" key="29">
    <source>
        <dbReference type="Pfam" id="PF00912"/>
    </source>
</evidence>
<dbReference type="Pfam" id="PF00905">
    <property type="entry name" value="Transpeptidase"/>
    <property type="match status" value="1"/>
</dbReference>
<keyword evidence="21" id="KW-0961">Cell wall biogenesis/degradation</keyword>
<dbReference type="GO" id="GO:0008955">
    <property type="term" value="F:peptidoglycan glycosyltransferase activity"/>
    <property type="evidence" value="ECO:0007669"/>
    <property type="project" value="UniProtKB-EC"/>
</dbReference>
<evidence type="ECO:0000256" key="23">
    <source>
        <dbReference type="ARBA" id="ARBA00044770"/>
    </source>
</evidence>
<feature type="compositionally biased region" description="Low complexity" evidence="26">
    <location>
        <begin position="933"/>
        <end position="952"/>
    </location>
</feature>
<dbReference type="Proteomes" id="UP000610862">
    <property type="component" value="Unassembled WGS sequence"/>
</dbReference>